<evidence type="ECO:0000313" key="1">
    <source>
        <dbReference type="EMBL" id="GII29880.1"/>
    </source>
</evidence>
<reference evidence="1 2" key="1">
    <citation type="submission" date="2021-01" db="EMBL/GenBank/DDBJ databases">
        <title>Whole genome shotgun sequence of Planotetraspora mira NBRC 15435.</title>
        <authorList>
            <person name="Komaki H."/>
            <person name="Tamura T."/>
        </authorList>
    </citation>
    <scope>NUCLEOTIDE SEQUENCE [LARGE SCALE GENOMIC DNA]</scope>
    <source>
        <strain evidence="1 2">NBRC 15435</strain>
    </source>
</reference>
<name>A0A8J3TZ67_9ACTN</name>
<dbReference type="GO" id="GO:0003676">
    <property type="term" value="F:nucleic acid binding"/>
    <property type="evidence" value="ECO:0007669"/>
    <property type="project" value="InterPro"/>
</dbReference>
<dbReference type="EMBL" id="BOOO01000016">
    <property type="protein sequence ID" value="GII29880.1"/>
    <property type="molecule type" value="Genomic_DNA"/>
</dbReference>
<dbReference type="Gene3D" id="3.30.420.10">
    <property type="entry name" value="Ribonuclease H-like superfamily/Ribonuclease H"/>
    <property type="match status" value="1"/>
</dbReference>
<gene>
    <name evidence="1" type="ORF">Pmi06nite_33220</name>
</gene>
<dbReference type="RefSeq" id="WP_203953835.1">
    <property type="nucleotide sequence ID" value="NZ_BOOO01000016.1"/>
</dbReference>
<protein>
    <recommendedName>
        <fullName evidence="3">Exonuclease</fullName>
    </recommendedName>
</protein>
<evidence type="ECO:0008006" key="3">
    <source>
        <dbReference type="Google" id="ProtNLM"/>
    </source>
</evidence>
<comment type="caution">
    <text evidence="1">The sequence shown here is derived from an EMBL/GenBank/DDBJ whole genome shotgun (WGS) entry which is preliminary data.</text>
</comment>
<keyword evidence="2" id="KW-1185">Reference proteome</keyword>
<evidence type="ECO:0000313" key="2">
    <source>
        <dbReference type="Proteomes" id="UP000650628"/>
    </source>
</evidence>
<proteinExistence type="predicted"/>
<accession>A0A8J3TZ67</accession>
<dbReference type="AlphaFoldDB" id="A0A8J3TZ67"/>
<dbReference type="Proteomes" id="UP000650628">
    <property type="component" value="Unassembled WGS sequence"/>
</dbReference>
<dbReference type="InterPro" id="IPR012337">
    <property type="entry name" value="RNaseH-like_sf"/>
</dbReference>
<dbReference type="InterPro" id="IPR036397">
    <property type="entry name" value="RNaseH_sf"/>
</dbReference>
<sequence>MKAETYISVDIEADGPIPGPYSMISIGMTVAGRMVGRRFEKTDPESATFYAELRPISDDFVAESLAVSGLDRDTLLKEGRDPAEAMAAATAWIREVCGADLPVLAAFPLAYDWMWMYWYFLRFTGESPFGHSRCIDIKTLYTAKAGVPVAWSTKRQMPREVRSDRRHTHNALDDAVEQAELFQNLMLWPGSAGRLHRVEIPRVEPVLGGLDAARDQ</sequence>
<dbReference type="SUPFAM" id="SSF53098">
    <property type="entry name" value="Ribonuclease H-like"/>
    <property type="match status" value="1"/>
</dbReference>
<organism evidence="1 2">
    <name type="scientific">Planotetraspora mira</name>
    <dbReference type="NCBI Taxonomy" id="58121"/>
    <lineage>
        <taxon>Bacteria</taxon>
        <taxon>Bacillati</taxon>
        <taxon>Actinomycetota</taxon>
        <taxon>Actinomycetes</taxon>
        <taxon>Streptosporangiales</taxon>
        <taxon>Streptosporangiaceae</taxon>
        <taxon>Planotetraspora</taxon>
    </lineage>
</organism>